<gene>
    <name evidence="1" type="ORF">E0L93_11190</name>
</gene>
<evidence type="ECO:0000313" key="1">
    <source>
        <dbReference type="EMBL" id="TCJ16041.1"/>
    </source>
</evidence>
<comment type="caution">
    <text evidence="1">The sequence shown here is derived from an EMBL/GenBank/DDBJ whole genome shotgun (WGS) entry which is preliminary data.</text>
</comment>
<protein>
    <submittedName>
        <fullName evidence="1">Uncharacterized protein</fullName>
    </submittedName>
</protein>
<evidence type="ECO:0000313" key="2">
    <source>
        <dbReference type="Proteomes" id="UP000295244"/>
    </source>
</evidence>
<dbReference type="Proteomes" id="UP000295244">
    <property type="component" value="Unassembled WGS sequence"/>
</dbReference>
<dbReference type="AlphaFoldDB" id="A0A4R1BFU4"/>
<name>A0A4R1BFU4_9ACTN</name>
<dbReference type="RefSeq" id="WP_132691934.1">
    <property type="nucleotide sequence ID" value="NZ_SKBU01000019.1"/>
</dbReference>
<organism evidence="1 2">
    <name type="scientific">Rubrobacter taiwanensis</name>
    <dbReference type="NCBI Taxonomy" id="185139"/>
    <lineage>
        <taxon>Bacteria</taxon>
        <taxon>Bacillati</taxon>
        <taxon>Actinomycetota</taxon>
        <taxon>Rubrobacteria</taxon>
        <taxon>Rubrobacterales</taxon>
        <taxon>Rubrobacteraceae</taxon>
        <taxon>Rubrobacter</taxon>
    </lineage>
</organism>
<dbReference type="EMBL" id="SKBU01000019">
    <property type="protein sequence ID" value="TCJ16041.1"/>
    <property type="molecule type" value="Genomic_DNA"/>
</dbReference>
<dbReference type="OrthoDB" id="5244376at2"/>
<accession>A0A4R1BFU4</accession>
<sequence length="118" mass="13091">MPVPETPPETEAILKSLDAIRLAGAYLTWSSGGLLRQEILCTEPRALVVVGPQSARRVDEAGYPLARTSLLEASEGVWIDWRHGTAALRLPPLAPALEDRSAKRRFWQAFLRLRPLAH</sequence>
<proteinExistence type="predicted"/>
<reference evidence="1 2" key="1">
    <citation type="submission" date="2019-03" db="EMBL/GenBank/DDBJ databases">
        <title>Whole genome sequence of a novel Rubrobacter taiwanensis strain, isolated from Yellowstone National Park.</title>
        <authorList>
            <person name="Freed S."/>
            <person name="Ramaley R.F."/>
            <person name="Kyndt J.A."/>
        </authorList>
    </citation>
    <scope>NUCLEOTIDE SEQUENCE [LARGE SCALE GENOMIC DNA]</scope>
    <source>
        <strain evidence="1 2">Yellowstone</strain>
    </source>
</reference>
<keyword evidence="2" id="KW-1185">Reference proteome</keyword>